<organism evidence="3 4">
    <name type="scientific">Ascodesmis nigricans</name>
    <dbReference type="NCBI Taxonomy" id="341454"/>
    <lineage>
        <taxon>Eukaryota</taxon>
        <taxon>Fungi</taxon>
        <taxon>Dikarya</taxon>
        <taxon>Ascomycota</taxon>
        <taxon>Pezizomycotina</taxon>
        <taxon>Pezizomycetes</taxon>
        <taxon>Pezizales</taxon>
        <taxon>Ascodesmidaceae</taxon>
        <taxon>Ascodesmis</taxon>
    </lineage>
</organism>
<keyword evidence="1" id="KW-0812">Transmembrane</keyword>
<dbReference type="STRING" id="341454.A0A4S2MWQ6"/>
<dbReference type="InParanoid" id="A0A4S2MWQ6"/>
<dbReference type="EMBL" id="ML220121">
    <property type="protein sequence ID" value="TGZ81102.1"/>
    <property type="molecule type" value="Genomic_DNA"/>
</dbReference>
<sequence length="317" mass="35116">MFGLISQLLCSIASFIFPVFASFKALNANDPAQLTPWLMYWVVLACFLVVEAWTGWILVWIPFYYEVRAVFLLWLVLPQTQGATKLYLEYVHPTLTKHEKDIEDFISRTHEHARTLGIEYIHKLIRYVKQAVLGQLAEEPPAPPPKEPSNFAQSLFARWRVPPLSSSAPQLANDFYSFLSSALQQQTMALANDPGMTGRSPFGTLIPSNITSKTEKARFIELQKQRLNTVLAALEKESSKLQSSGETSAAGAVDTAEDTPPRFFKSPSQGNLSSHDGDFERVDTPDEQAAAAQGKVGSGGWLWGWGQGGKGAKAHDE</sequence>
<dbReference type="Proteomes" id="UP000298138">
    <property type="component" value="Unassembled WGS sequence"/>
</dbReference>
<dbReference type="GO" id="GO:0016020">
    <property type="term" value="C:membrane"/>
    <property type="evidence" value="ECO:0007669"/>
    <property type="project" value="UniProtKB-SubCell"/>
</dbReference>
<dbReference type="PANTHER" id="PTHR12300">
    <property type="entry name" value="HVA22-LIKE PROTEINS"/>
    <property type="match status" value="1"/>
</dbReference>
<keyword evidence="4" id="KW-1185">Reference proteome</keyword>
<gene>
    <name evidence="3" type="ORF">EX30DRAFT_395907</name>
</gene>
<dbReference type="PANTHER" id="PTHR12300:SF177">
    <property type="entry name" value="PROTEIN YOP1"/>
    <property type="match status" value="1"/>
</dbReference>
<reference evidence="3 4" key="1">
    <citation type="submission" date="2019-04" db="EMBL/GenBank/DDBJ databases">
        <title>Comparative genomics and transcriptomics to analyze fruiting body development in filamentous ascomycetes.</title>
        <authorList>
            <consortium name="DOE Joint Genome Institute"/>
            <person name="Lutkenhaus R."/>
            <person name="Traeger S."/>
            <person name="Breuer J."/>
            <person name="Kuo A."/>
            <person name="Lipzen A."/>
            <person name="Pangilinan J."/>
            <person name="Dilworth D."/>
            <person name="Sandor L."/>
            <person name="Poggeler S."/>
            <person name="Barry K."/>
            <person name="Grigoriev I.V."/>
            <person name="Nowrousian M."/>
        </authorList>
    </citation>
    <scope>NUCLEOTIDE SEQUENCE [LARGE SCALE GENOMIC DNA]</scope>
    <source>
        <strain evidence="3 4">CBS 389.68</strain>
    </source>
</reference>
<comment type="similarity">
    <text evidence="1">Belongs to the DP1 family.</text>
</comment>
<evidence type="ECO:0000313" key="4">
    <source>
        <dbReference type="Proteomes" id="UP000298138"/>
    </source>
</evidence>
<evidence type="ECO:0000256" key="2">
    <source>
        <dbReference type="SAM" id="MobiDB-lite"/>
    </source>
</evidence>
<proteinExistence type="inferred from homology"/>
<dbReference type="Pfam" id="PF03134">
    <property type="entry name" value="TB2_DP1_HVA22"/>
    <property type="match status" value="1"/>
</dbReference>
<protein>
    <recommendedName>
        <fullName evidence="1">Protein YOP1</fullName>
    </recommendedName>
</protein>
<dbReference type="InterPro" id="IPR004345">
    <property type="entry name" value="TB2_DP1_HVA22"/>
</dbReference>
<keyword evidence="1" id="KW-1133">Transmembrane helix</keyword>
<name>A0A4S2MWQ6_9PEZI</name>
<comment type="subcellular location">
    <subcellularLocation>
        <location evidence="1">Membrane</location>
        <topology evidence="1">Multi-pass membrane protein</topology>
    </subcellularLocation>
</comment>
<feature type="transmembrane region" description="Helical" evidence="1">
    <location>
        <begin position="37"/>
        <end position="65"/>
    </location>
</feature>
<feature type="region of interest" description="Disordered" evidence="2">
    <location>
        <begin position="238"/>
        <end position="317"/>
    </location>
</feature>
<evidence type="ECO:0000313" key="3">
    <source>
        <dbReference type="EMBL" id="TGZ81102.1"/>
    </source>
</evidence>
<evidence type="ECO:0000256" key="1">
    <source>
        <dbReference type="RuleBase" id="RU362006"/>
    </source>
</evidence>
<feature type="compositionally biased region" description="Gly residues" evidence="2">
    <location>
        <begin position="296"/>
        <end position="311"/>
    </location>
</feature>
<keyword evidence="1" id="KW-0472">Membrane</keyword>
<accession>A0A4S2MWQ6</accession>
<dbReference type="OrthoDB" id="434647at2759"/>
<dbReference type="AlphaFoldDB" id="A0A4S2MWQ6"/>
<feature type="compositionally biased region" description="Basic and acidic residues" evidence="2">
    <location>
        <begin position="275"/>
        <end position="284"/>
    </location>
</feature>
<comment type="caution">
    <text evidence="1">Lacks conserved residue(s) required for the propagation of feature annotation.</text>
</comment>